<dbReference type="EMBL" id="GEMB01006021">
    <property type="protein sequence ID" value="JAR97304.1"/>
    <property type="molecule type" value="Transcribed_RNA"/>
</dbReference>
<evidence type="ECO:0000313" key="1">
    <source>
        <dbReference type="EMBL" id="JAR97304.1"/>
    </source>
</evidence>
<reference evidence="1" key="1">
    <citation type="submission" date="2016-04" db="EMBL/GenBank/DDBJ databases">
        <authorList>
            <person name="Calderon-Fernandez G.M.Sr."/>
        </authorList>
    </citation>
    <scope>NUCLEOTIDE SEQUENCE</scope>
    <source>
        <strain evidence="1">Int1</strain>
        <tissue evidence="1">Integument</tissue>
    </source>
</reference>
<name>A0A161M139_TRIIF</name>
<proteinExistence type="predicted"/>
<organism evidence="1">
    <name type="scientific">Triatoma infestans</name>
    <name type="common">Assassin bug</name>
    <dbReference type="NCBI Taxonomy" id="30076"/>
    <lineage>
        <taxon>Eukaryota</taxon>
        <taxon>Metazoa</taxon>
        <taxon>Ecdysozoa</taxon>
        <taxon>Arthropoda</taxon>
        <taxon>Hexapoda</taxon>
        <taxon>Insecta</taxon>
        <taxon>Pterygota</taxon>
        <taxon>Neoptera</taxon>
        <taxon>Paraneoptera</taxon>
        <taxon>Hemiptera</taxon>
        <taxon>Heteroptera</taxon>
        <taxon>Panheteroptera</taxon>
        <taxon>Cimicomorpha</taxon>
        <taxon>Reduviidae</taxon>
        <taxon>Triatominae</taxon>
        <taxon>Triatoma</taxon>
    </lineage>
</organism>
<accession>A0A161M139</accession>
<dbReference type="AlphaFoldDB" id="A0A161M139"/>
<sequence length="27" mass="3257">MSSFYPILCQSSMLEILLYFLSHYQEI</sequence>
<reference evidence="1" key="2">
    <citation type="journal article" date="2017" name="J. Med. Entomol.">
        <title>Transcriptome Analysis of the Triatoma infestans (Hemiptera: Reduviidae) Integument.</title>
        <authorList>
            <person name="Calderon-Fernandez G.M."/>
            <person name="Moriconi D.E."/>
            <person name="Dulbecco A.B."/>
            <person name="Juarez M.P."/>
        </authorList>
    </citation>
    <scope>NUCLEOTIDE SEQUENCE</scope>
    <source>
        <strain evidence="1">Int1</strain>
        <tissue evidence="1">Integument</tissue>
    </source>
</reference>
<protein>
    <submittedName>
        <fullName evidence="1">Long-chain fatty acid transport protein 4-like protein</fullName>
    </submittedName>
</protein>